<dbReference type="EC" id="4.2.99.18" evidence="2"/>
<name>A0A2S9YVM6_9BACT</name>
<evidence type="ECO:0000256" key="2">
    <source>
        <dbReference type="ARBA" id="ARBA00012720"/>
    </source>
</evidence>
<comment type="caution">
    <text evidence="5">The sequence shown here is derived from an EMBL/GenBank/DDBJ whole genome shotgun (WGS) entry which is preliminary data.</text>
</comment>
<proteinExistence type="inferred from homology"/>
<protein>
    <recommendedName>
        <fullName evidence="2">DNA-(apurinic or apyrimidinic site) lyase</fullName>
        <ecNumber evidence="2">4.2.99.18</ecNumber>
    </recommendedName>
</protein>
<dbReference type="PANTHER" id="PTHR10242:SF7">
    <property type="entry name" value="HHH-GPD DOMAIN-CONTAINING PROTEIN"/>
    <property type="match status" value="1"/>
</dbReference>
<dbReference type="GO" id="GO:0034039">
    <property type="term" value="F:8-oxo-7,8-dihydroguanine DNA N-glycosylase activity"/>
    <property type="evidence" value="ECO:0007669"/>
    <property type="project" value="TreeGrafter"/>
</dbReference>
<dbReference type="Gene3D" id="1.10.340.30">
    <property type="entry name" value="Hypothetical protein, domain 2"/>
    <property type="match status" value="1"/>
</dbReference>
<dbReference type="EMBL" id="PVNL01000030">
    <property type="protein sequence ID" value="PRQ09157.1"/>
    <property type="molecule type" value="Genomic_DNA"/>
</dbReference>
<dbReference type="GO" id="GO:0006285">
    <property type="term" value="P:base-excision repair, AP site formation"/>
    <property type="evidence" value="ECO:0007669"/>
    <property type="project" value="TreeGrafter"/>
</dbReference>
<evidence type="ECO:0000256" key="3">
    <source>
        <dbReference type="ARBA" id="ARBA00044632"/>
    </source>
</evidence>
<dbReference type="SMART" id="SM00478">
    <property type="entry name" value="ENDO3c"/>
    <property type="match status" value="1"/>
</dbReference>
<dbReference type="InterPro" id="IPR011257">
    <property type="entry name" value="DNA_glycosylase"/>
</dbReference>
<dbReference type="InterPro" id="IPR003265">
    <property type="entry name" value="HhH-GPD_domain"/>
</dbReference>
<dbReference type="SUPFAM" id="SSF48150">
    <property type="entry name" value="DNA-glycosylase"/>
    <property type="match status" value="1"/>
</dbReference>
<gene>
    <name evidence="5" type="ORF">ENSA7_11470</name>
</gene>
<feature type="domain" description="HhH-GPD" evidence="4">
    <location>
        <begin position="142"/>
        <end position="305"/>
    </location>
</feature>
<evidence type="ECO:0000256" key="1">
    <source>
        <dbReference type="ARBA" id="ARBA00010679"/>
    </source>
</evidence>
<dbReference type="GO" id="GO:0140078">
    <property type="term" value="F:class I DNA-(apurinic or apyrimidinic site) endonuclease activity"/>
    <property type="evidence" value="ECO:0007669"/>
    <property type="project" value="UniProtKB-EC"/>
</dbReference>
<sequence length="314" mass="34693">MSPAASHRLRLRVPEPFELDVVLRGHGWVALAPHVYDRERIRWSTTVDLSAVGARGPVVDLDLRQRDGAVLEAQVRARAPLDRTMLARVREALVTSLALDFELEPFWARCADTPRLAWVQQRGAGRLLRSPTLFEDLLKLLMTTNCSWANTESMVTRTTSALGRRGPSGRHAFPSARACARQDEAFWRDVARVGYRASHCRALAQGFASGQLSRADFDDPSLATDEVRRRLLALPGFGPYAAGQALRLLGRFDDLALDSWVRSRAAELHGLVSGDASGSDRAIAACYAEFDEYAGLALWMDVTRAWHTPGSGED</sequence>
<accession>A0A2S9YVM6</accession>
<dbReference type="AlphaFoldDB" id="A0A2S9YVM6"/>
<evidence type="ECO:0000259" key="4">
    <source>
        <dbReference type="SMART" id="SM00478"/>
    </source>
</evidence>
<comment type="similarity">
    <text evidence="1">Belongs to the type-1 OGG1 family.</text>
</comment>
<dbReference type="PANTHER" id="PTHR10242">
    <property type="entry name" value="8-OXOGUANINE DNA GLYCOSYLASE"/>
    <property type="match status" value="1"/>
</dbReference>
<reference evidence="5 6" key="1">
    <citation type="submission" date="2018-03" db="EMBL/GenBank/DDBJ databases">
        <title>Draft Genome Sequences of the Obligatory Marine Myxobacteria Enhygromyxa salina SWB007.</title>
        <authorList>
            <person name="Poehlein A."/>
            <person name="Moghaddam J.A."/>
            <person name="Harms H."/>
            <person name="Alanjari M."/>
            <person name="Koenig G.M."/>
            <person name="Daniel R."/>
            <person name="Schaeberle T.F."/>
        </authorList>
    </citation>
    <scope>NUCLEOTIDE SEQUENCE [LARGE SCALE GENOMIC DNA]</scope>
    <source>
        <strain evidence="5 6">SWB007</strain>
    </source>
</reference>
<dbReference type="InterPro" id="IPR052054">
    <property type="entry name" value="Oxidative_DNA_repair_enzyme"/>
</dbReference>
<comment type="catalytic activity">
    <reaction evidence="3">
        <text>2'-deoxyribonucleotide-(2'-deoxyribose 5'-phosphate)-2'-deoxyribonucleotide-DNA = a 3'-end 2'-deoxyribonucleotide-(2,3-dehydro-2,3-deoxyribose 5'-phosphate)-DNA + a 5'-end 5'-phospho-2'-deoxyribonucleoside-DNA + H(+)</text>
        <dbReference type="Rhea" id="RHEA:66592"/>
        <dbReference type="Rhea" id="RHEA-COMP:13180"/>
        <dbReference type="Rhea" id="RHEA-COMP:16897"/>
        <dbReference type="Rhea" id="RHEA-COMP:17067"/>
        <dbReference type="ChEBI" id="CHEBI:15378"/>
        <dbReference type="ChEBI" id="CHEBI:136412"/>
        <dbReference type="ChEBI" id="CHEBI:157695"/>
        <dbReference type="ChEBI" id="CHEBI:167181"/>
        <dbReference type="EC" id="4.2.99.18"/>
    </reaction>
</comment>
<dbReference type="Proteomes" id="UP000238823">
    <property type="component" value="Unassembled WGS sequence"/>
</dbReference>
<organism evidence="5 6">
    <name type="scientific">Enhygromyxa salina</name>
    <dbReference type="NCBI Taxonomy" id="215803"/>
    <lineage>
        <taxon>Bacteria</taxon>
        <taxon>Pseudomonadati</taxon>
        <taxon>Myxococcota</taxon>
        <taxon>Polyangia</taxon>
        <taxon>Nannocystales</taxon>
        <taxon>Nannocystaceae</taxon>
        <taxon>Enhygromyxa</taxon>
    </lineage>
</organism>
<evidence type="ECO:0000313" key="5">
    <source>
        <dbReference type="EMBL" id="PRQ09157.1"/>
    </source>
</evidence>
<evidence type="ECO:0000313" key="6">
    <source>
        <dbReference type="Proteomes" id="UP000238823"/>
    </source>
</evidence>